<dbReference type="RefSeq" id="WP_256547302.1">
    <property type="nucleotide sequence ID" value="NZ_CP101809.1"/>
</dbReference>
<keyword evidence="4" id="KW-1185">Reference proteome</keyword>
<evidence type="ECO:0000256" key="2">
    <source>
        <dbReference type="SAM" id="SignalP"/>
    </source>
</evidence>
<feature type="chain" id="PRO_5045607699" description="Lipoprotein" evidence="2">
    <location>
        <begin position="29"/>
        <end position="688"/>
    </location>
</feature>
<sequence length="688" mass="73472">MKKLNLFKKNKLWLASLGLATTSSLVLAACASQTQTPNNNGGSQNGGNQTENPGTQNPTEPVVPPAPEMKKPTEQQLKLANAVLDNVVVKNSWTATIKDDQKTIESLLTKVTAIDELNKKTVEESIKTLGVATAAAAEAADSSVFALIKSLEDGVSKATDDKVAAETKTAFNDVVVQVRNSATALLASLQALPETTAAKQLEDLQGKFTTALKAFVENKAEANAATTLTALRTAKNAYKAEVKKVAQKLIDAEQAGFVLDSATSALANYANTKLATFLSNESSRYSKVLNNLVTQVRSNVLGTLGADLWTAGNIDKTVADRNRPSGIQDSVVSTQLYKIVVGLADQDASWKTISQTLKKLTFKQSALTKVQDAVELLALHVEASVPVDVARLNAYLVTPTANVVQLLQASTTNVAHILEDVANSVSNYQKYLVAPASGSAKLVSDLEALSAAVGQETGKDTQKTNIDNFNAQVKTLVTKFAEFKTEWDKVNSSFAVTAESTTIYPLLNQADQLNQMIGVSKNYGDVVQVAGKVNGLKTLITQIDAAVKSATPKSALMTALDALIDLVKDGSAFKTNLTSFTSVTDLNEANKKSLEEIAKSSDSTGYLYTSGIAKNQARAANKPASLDFSNLKTELIKLQNADSKQLKTVFDLLSNQLQPNQGSQTFEMTHHLADLFNNGEVQADPENH</sequence>
<comment type="caution">
    <text evidence="3">The sequence shown here is derived from an EMBL/GenBank/DDBJ whole genome shotgun (WGS) entry which is preliminary data.</text>
</comment>
<evidence type="ECO:0000313" key="3">
    <source>
        <dbReference type="EMBL" id="MDQ0514005.1"/>
    </source>
</evidence>
<dbReference type="Proteomes" id="UP001240643">
    <property type="component" value="Unassembled WGS sequence"/>
</dbReference>
<evidence type="ECO:0000256" key="1">
    <source>
        <dbReference type="SAM" id="MobiDB-lite"/>
    </source>
</evidence>
<evidence type="ECO:0000313" key="4">
    <source>
        <dbReference type="Proteomes" id="UP001240643"/>
    </source>
</evidence>
<organism evidence="3 4">
    <name type="scientific">Mycoplasmoides fastidiosum</name>
    <dbReference type="NCBI Taxonomy" id="92758"/>
    <lineage>
        <taxon>Bacteria</taxon>
        <taxon>Bacillati</taxon>
        <taxon>Mycoplasmatota</taxon>
        <taxon>Mycoplasmoidales</taxon>
        <taxon>Mycoplasmoidaceae</taxon>
        <taxon>Mycoplasmoides</taxon>
    </lineage>
</organism>
<protein>
    <recommendedName>
        <fullName evidence="5">Lipoprotein</fullName>
    </recommendedName>
</protein>
<feature type="compositionally biased region" description="Low complexity" evidence="1">
    <location>
        <begin position="36"/>
        <end position="52"/>
    </location>
</feature>
<proteinExistence type="predicted"/>
<reference evidence="3" key="1">
    <citation type="submission" date="2023-07" db="EMBL/GenBank/DDBJ databases">
        <title>Genomic Encyclopedia of Type Strains, Phase IV (KMG-IV): sequencing the most valuable type-strain genomes for metagenomic binning, comparative biology and taxonomic classification.</title>
        <authorList>
            <person name="Goeker M."/>
        </authorList>
    </citation>
    <scope>NUCLEOTIDE SEQUENCE [LARGE SCALE GENOMIC DNA]</scope>
    <source>
        <strain evidence="3">DSM 21204</strain>
    </source>
</reference>
<dbReference type="EMBL" id="JAUSWO010000001">
    <property type="protein sequence ID" value="MDQ0514005.1"/>
    <property type="molecule type" value="Genomic_DNA"/>
</dbReference>
<keyword evidence="2" id="KW-0732">Signal</keyword>
<evidence type="ECO:0008006" key="5">
    <source>
        <dbReference type="Google" id="ProtNLM"/>
    </source>
</evidence>
<name>A0ABU0LZJ0_9BACT</name>
<dbReference type="PROSITE" id="PS51257">
    <property type="entry name" value="PROKAR_LIPOPROTEIN"/>
    <property type="match status" value="1"/>
</dbReference>
<accession>A0ABU0LZJ0</accession>
<feature type="signal peptide" evidence="2">
    <location>
        <begin position="1"/>
        <end position="28"/>
    </location>
</feature>
<gene>
    <name evidence="3" type="ORF">J2Z62_000443</name>
</gene>
<feature type="region of interest" description="Disordered" evidence="1">
    <location>
        <begin position="36"/>
        <end position="71"/>
    </location>
</feature>